<protein>
    <submittedName>
        <fullName evidence="2">AmmeMemoRadiSam system protein A</fullName>
    </submittedName>
</protein>
<feature type="domain" description="AMMECR1" evidence="1">
    <location>
        <begin position="1"/>
        <end position="190"/>
    </location>
</feature>
<proteinExistence type="predicted"/>
<dbReference type="PANTHER" id="PTHR13016:SF0">
    <property type="entry name" value="AMME SYNDROME CANDIDATE GENE 1 PROTEIN"/>
    <property type="match status" value="1"/>
</dbReference>
<dbReference type="InterPro" id="IPR027623">
    <property type="entry name" value="AmmeMemoSam_A"/>
</dbReference>
<dbReference type="Pfam" id="PF01871">
    <property type="entry name" value="AMMECR1"/>
    <property type="match status" value="1"/>
</dbReference>
<dbReference type="RefSeq" id="WP_194370255.1">
    <property type="nucleotide sequence ID" value="NZ_CP054492.1"/>
</dbReference>
<dbReference type="InterPro" id="IPR036071">
    <property type="entry name" value="AMMECR1_dom_sf"/>
</dbReference>
<dbReference type="Gene3D" id="3.30.700.20">
    <property type="entry name" value="Hypothetical protein ph0010, domain 1"/>
    <property type="match status" value="1"/>
</dbReference>
<dbReference type="Gene3D" id="3.30.1490.150">
    <property type="entry name" value="Hypothetical protein ph0010, domain 2"/>
    <property type="match status" value="1"/>
</dbReference>
<dbReference type="PROSITE" id="PS51112">
    <property type="entry name" value="AMMECR1"/>
    <property type="match status" value="1"/>
</dbReference>
<sequence>MLNPVILRVAKSALLSRFEDKYVLERGSVLTQYPFLKKNGAAFVTLKYNNELRGCIGSVVAHCALYDDIVNNAVSAGFGDPRFEHLHADELSNISVEVSVLSEPTILEYKDFDDLCQKVKPKVDGLILKHGSYHGTFLPQVWEQLATPKLFLQHLSMKAGASPDIYALHPTIYRYGVEAIEGAFNEIVPL</sequence>
<accession>A0A7S7LWU4</accession>
<dbReference type="AlphaFoldDB" id="A0A7S7LWU4"/>
<evidence type="ECO:0000313" key="3">
    <source>
        <dbReference type="Proteomes" id="UP000593994"/>
    </source>
</evidence>
<dbReference type="EMBL" id="CP054492">
    <property type="protein sequence ID" value="QOY52323.1"/>
    <property type="molecule type" value="Genomic_DNA"/>
</dbReference>
<dbReference type="PANTHER" id="PTHR13016">
    <property type="entry name" value="AMMECR1 HOMOLOG"/>
    <property type="match status" value="1"/>
</dbReference>
<keyword evidence="3" id="KW-1185">Reference proteome</keyword>
<organism evidence="2 3">
    <name type="scientific">Candidatus Sulfurimonas baltica</name>
    <dbReference type="NCBI Taxonomy" id="2740404"/>
    <lineage>
        <taxon>Bacteria</taxon>
        <taxon>Pseudomonadati</taxon>
        <taxon>Campylobacterota</taxon>
        <taxon>Epsilonproteobacteria</taxon>
        <taxon>Campylobacterales</taxon>
        <taxon>Sulfurimonadaceae</taxon>
        <taxon>Sulfurimonas</taxon>
    </lineage>
</organism>
<name>A0A7S7LWU4_9BACT</name>
<evidence type="ECO:0000313" key="2">
    <source>
        <dbReference type="EMBL" id="QOY52323.1"/>
    </source>
</evidence>
<reference evidence="2 3" key="1">
    <citation type="submission" date="2020-05" db="EMBL/GenBank/DDBJ databases">
        <title>Sulfurimonas marisnigri, sp. nov., and Sulfurimonas baltica, sp. nov., manganese oxide reducing chemolithoautotrophs of the class Epsilonproteobacteria isolated from the pelagic redoxclines of the Black and Baltic Seas and emended description of the genus Sulfurimonas.</title>
        <authorList>
            <person name="Henkel J.V."/>
            <person name="Laudan C."/>
            <person name="Werner J."/>
            <person name="Neu T."/>
            <person name="Plewe S."/>
            <person name="Sproer C."/>
            <person name="Bunk B."/>
            <person name="Schulz-Vogt H.N."/>
        </authorList>
    </citation>
    <scope>NUCLEOTIDE SEQUENCE [LARGE SCALE GENOMIC DNA]</scope>
    <source>
        <strain evidence="2 3">GD2</strain>
    </source>
</reference>
<dbReference type="Proteomes" id="UP000593994">
    <property type="component" value="Chromosome"/>
</dbReference>
<dbReference type="NCBIfam" id="TIGR04335">
    <property type="entry name" value="AmmeMemoSam_A"/>
    <property type="match status" value="1"/>
</dbReference>
<evidence type="ECO:0000259" key="1">
    <source>
        <dbReference type="PROSITE" id="PS51112"/>
    </source>
</evidence>
<dbReference type="InterPro" id="IPR027485">
    <property type="entry name" value="AMMECR1_N"/>
</dbReference>
<dbReference type="SUPFAM" id="SSF143447">
    <property type="entry name" value="AMMECR1-like"/>
    <property type="match status" value="1"/>
</dbReference>
<dbReference type="InterPro" id="IPR002733">
    <property type="entry name" value="AMMECR1_domain"/>
</dbReference>
<dbReference type="NCBIfam" id="TIGR00296">
    <property type="entry name" value="TIGR00296 family protein"/>
    <property type="match status" value="1"/>
</dbReference>
<dbReference type="KEGG" id="sbal:HUE88_01115"/>
<gene>
    <name evidence="2" type="primary">amrA</name>
    <name evidence="2" type="ORF">HUE88_01115</name>
</gene>
<dbReference type="InterPro" id="IPR023473">
    <property type="entry name" value="AMMECR1"/>
</dbReference>